<dbReference type="HOGENOM" id="CLU_1139037_0_0_1"/>
<sequence>MSFLLNLMGSSLIPAGSTPQAGSLEDGAHRRSTKEMVGLKSCCYFFDLKMGCKLIAFFEALLGLMQIYQCYNLINQPEAVSIGTTTESEFVTRAIEDDSMDPHASHSSSGNHYFTMALETVAVMKSIMLIIGAKTRDDRNDCDYDYDGYNDDDYGYGSVRVPLRLRLRLICRTDHSYERRRKTETATRVSNASECKHVTDSERVLHGTFINSSGLVQQRSGDATHAPALSSSLEPLNSCFAHGL</sequence>
<name>B4H8D7_DROPE</name>
<protein>
    <submittedName>
        <fullName evidence="1">GL20042</fullName>
    </submittedName>
</protein>
<dbReference type="AlphaFoldDB" id="B4H8D7"/>
<gene>
    <name evidence="1" type="primary">Dper\GL20042</name>
    <name evidence="1" type="ORF">Dper_GL20042</name>
</gene>
<dbReference type="EMBL" id="CH479223">
    <property type="protein sequence ID" value="EDW34972.1"/>
    <property type="molecule type" value="Genomic_DNA"/>
</dbReference>
<organism evidence="2">
    <name type="scientific">Drosophila persimilis</name>
    <name type="common">Fruit fly</name>
    <dbReference type="NCBI Taxonomy" id="7234"/>
    <lineage>
        <taxon>Eukaryota</taxon>
        <taxon>Metazoa</taxon>
        <taxon>Ecdysozoa</taxon>
        <taxon>Arthropoda</taxon>
        <taxon>Hexapoda</taxon>
        <taxon>Insecta</taxon>
        <taxon>Pterygota</taxon>
        <taxon>Neoptera</taxon>
        <taxon>Endopterygota</taxon>
        <taxon>Diptera</taxon>
        <taxon>Brachycera</taxon>
        <taxon>Muscomorpha</taxon>
        <taxon>Ephydroidea</taxon>
        <taxon>Drosophilidae</taxon>
        <taxon>Drosophila</taxon>
        <taxon>Sophophora</taxon>
    </lineage>
</organism>
<proteinExistence type="predicted"/>
<accession>B4H8D7</accession>
<dbReference type="OrthoDB" id="7833108at2759"/>
<keyword evidence="2" id="KW-1185">Reference proteome</keyword>
<evidence type="ECO:0000313" key="2">
    <source>
        <dbReference type="Proteomes" id="UP000008744"/>
    </source>
</evidence>
<dbReference type="Proteomes" id="UP000008744">
    <property type="component" value="Unassembled WGS sequence"/>
</dbReference>
<evidence type="ECO:0000313" key="1">
    <source>
        <dbReference type="EMBL" id="EDW34972.1"/>
    </source>
</evidence>
<reference evidence="1 2" key="1">
    <citation type="journal article" date="2007" name="Nature">
        <title>Evolution of genes and genomes on the Drosophila phylogeny.</title>
        <authorList>
            <consortium name="Drosophila 12 Genomes Consortium"/>
            <person name="Clark A.G."/>
            <person name="Eisen M.B."/>
            <person name="Smith D.R."/>
            <person name="Bergman C.M."/>
            <person name="Oliver B."/>
            <person name="Markow T.A."/>
            <person name="Kaufman T.C."/>
            <person name="Kellis M."/>
            <person name="Gelbart W."/>
            <person name="Iyer V.N."/>
            <person name="Pollard D.A."/>
            <person name="Sackton T.B."/>
            <person name="Larracuente A.M."/>
            <person name="Singh N.D."/>
            <person name="Abad J.P."/>
            <person name="Abt D.N."/>
            <person name="Adryan B."/>
            <person name="Aguade M."/>
            <person name="Akashi H."/>
            <person name="Anderson W.W."/>
            <person name="Aquadro C.F."/>
            <person name="Ardell D.H."/>
            <person name="Arguello R."/>
            <person name="Artieri C.G."/>
            <person name="Barbash D.A."/>
            <person name="Barker D."/>
            <person name="Barsanti P."/>
            <person name="Batterham P."/>
            <person name="Batzoglou S."/>
            <person name="Begun D."/>
            <person name="Bhutkar A."/>
            <person name="Blanco E."/>
            <person name="Bosak S.A."/>
            <person name="Bradley R.K."/>
            <person name="Brand A.D."/>
            <person name="Brent M.R."/>
            <person name="Brooks A.N."/>
            <person name="Brown R.H."/>
            <person name="Butlin R.K."/>
            <person name="Caggese C."/>
            <person name="Calvi B.R."/>
            <person name="Bernardo de Carvalho A."/>
            <person name="Caspi A."/>
            <person name="Castrezana S."/>
            <person name="Celniker S.E."/>
            <person name="Chang J.L."/>
            <person name="Chapple C."/>
            <person name="Chatterji S."/>
            <person name="Chinwalla A."/>
            <person name="Civetta A."/>
            <person name="Clifton S.W."/>
            <person name="Comeron J.M."/>
            <person name="Costello J.C."/>
            <person name="Coyne J.A."/>
            <person name="Daub J."/>
            <person name="David R.G."/>
            <person name="Delcher A.L."/>
            <person name="Delehaunty K."/>
            <person name="Do C.B."/>
            <person name="Ebling H."/>
            <person name="Edwards K."/>
            <person name="Eickbush T."/>
            <person name="Evans J.D."/>
            <person name="Filipski A."/>
            <person name="Findeiss S."/>
            <person name="Freyhult E."/>
            <person name="Fulton L."/>
            <person name="Fulton R."/>
            <person name="Garcia A.C."/>
            <person name="Gardiner A."/>
            <person name="Garfield D.A."/>
            <person name="Garvin B.E."/>
            <person name="Gibson G."/>
            <person name="Gilbert D."/>
            <person name="Gnerre S."/>
            <person name="Godfrey J."/>
            <person name="Good R."/>
            <person name="Gotea V."/>
            <person name="Gravely B."/>
            <person name="Greenberg A.J."/>
            <person name="Griffiths-Jones S."/>
            <person name="Gross S."/>
            <person name="Guigo R."/>
            <person name="Gustafson E.A."/>
            <person name="Haerty W."/>
            <person name="Hahn M.W."/>
            <person name="Halligan D.L."/>
            <person name="Halpern A.L."/>
            <person name="Halter G.M."/>
            <person name="Han M.V."/>
            <person name="Heger A."/>
            <person name="Hillier L."/>
            <person name="Hinrichs A.S."/>
            <person name="Holmes I."/>
            <person name="Hoskins R.A."/>
            <person name="Hubisz M.J."/>
            <person name="Hultmark D."/>
            <person name="Huntley M.A."/>
            <person name="Jaffe D.B."/>
            <person name="Jagadeeshan S."/>
            <person name="Jeck W.R."/>
            <person name="Johnson J."/>
            <person name="Jones C.D."/>
            <person name="Jordan W.C."/>
            <person name="Karpen G.H."/>
            <person name="Kataoka E."/>
            <person name="Keightley P.D."/>
            <person name="Kheradpour P."/>
            <person name="Kirkness E.F."/>
            <person name="Koerich L.B."/>
            <person name="Kristiansen K."/>
            <person name="Kudrna D."/>
            <person name="Kulathinal R.J."/>
            <person name="Kumar S."/>
            <person name="Kwok R."/>
            <person name="Lander E."/>
            <person name="Langley C.H."/>
            <person name="Lapoint R."/>
            <person name="Lazzaro B.P."/>
            <person name="Lee S.J."/>
            <person name="Levesque L."/>
            <person name="Li R."/>
            <person name="Lin C.F."/>
            <person name="Lin M.F."/>
            <person name="Lindblad-Toh K."/>
            <person name="Llopart A."/>
            <person name="Long M."/>
            <person name="Low L."/>
            <person name="Lozovsky E."/>
            <person name="Lu J."/>
            <person name="Luo M."/>
            <person name="Machado C.A."/>
            <person name="Makalowski W."/>
            <person name="Marzo M."/>
            <person name="Matsuda M."/>
            <person name="Matzkin L."/>
            <person name="McAllister B."/>
            <person name="McBride C.S."/>
            <person name="McKernan B."/>
            <person name="McKernan K."/>
            <person name="Mendez-Lago M."/>
            <person name="Minx P."/>
            <person name="Mollenhauer M.U."/>
            <person name="Montooth K."/>
            <person name="Mount S.M."/>
            <person name="Mu X."/>
            <person name="Myers E."/>
            <person name="Negre B."/>
            <person name="Newfeld S."/>
            <person name="Nielsen R."/>
            <person name="Noor M.A."/>
            <person name="O'Grady P."/>
            <person name="Pachter L."/>
            <person name="Papaceit M."/>
            <person name="Parisi M.J."/>
            <person name="Parisi M."/>
            <person name="Parts L."/>
            <person name="Pedersen J.S."/>
            <person name="Pesole G."/>
            <person name="Phillippy A.M."/>
            <person name="Ponting C.P."/>
            <person name="Pop M."/>
            <person name="Porcelli D."/>
            <person name="Powell J.R."/>
            <person name="Prohaska S."/>
            <person name="Pruitt K."/>
            <person name="Puig M."/>
            <person name="Quesneville H."/>
            <person name="Ram K.R."/>
            <person name="Rand D."/>
            <person name="Rasmussen M.D."/>
            <person name="Reed L.K."/>
            <person name="Reenan R."/>
            <person name="Reily A."/>
            <person name="Remington K.A."/>
            <person name="Rieger T.T."/>
            <person name="Ritchie M.G."/>
            <person name="Robin C."/>
            <person name="Rogers Y.H."/>
            <person name="Rohde C."/>
            <person name="Rozas J."/>
            <person name="Rubenfield M.J."/>
            <person name="Ruiz A."/>
            <person name="Russo S."/>
            <person name="Salzberg S.L."/>
            <person name="Sanchez-Gracia A."/>
            <person name="Saranga D.J."/>
            <person name="Sato H."/>
            <person name="Schaeffer S.W."/>
            <person name="Schatz M.C."/>
            <person name="Schlenke T."/>
            <person name="Schwartz R."/>
            <person name="Segarra C."/>
            <person name="Singh R.S."/>
            <person name="Sirot L."/>
            <person name="Sirota M."/>
            <person name="Sisneros N.B."/>
            <person name="Smith C.D."/>
            <person name="Smith T.F."/>
            <person name="Spieth J."/>
            <person name="Stage D.E."/>
            <person name="Stark A."/>
            <person name="Stephan W."/>
            <person name="Strausberg R.L."/>
            <person name="Strempel S."/>
            <person name="Sturgill D."/>
            <person name="Sutton G."/>
            <person name="Sutton G.G."/>
            <person name="Tao W."/>
            <person name="Teichmann S."/>
            <person name="Tobari Y.N."/>
            <person name="Tomimura Y."/>
            <person name="Tsolas J.M."/>
            <person name="Valente V.L."/>
            <person name="Venter E."/>
            <person name="Venter J.C."/>
            <person name="Vicario S."/>
            <person name="Vieira F.G."/>
            <person name="Vilella A.J."/>
            <person name="Villasante A."/>
            <person name="Walenz B."/>
            <person name="Wang J."/>
            <person name="Wasserman M."/>
            <person name="Watts T."/>
            <person name="Wilson D."/>
            <person name="Wilson R.K."/>
            <person name="Wing R.A."/>
            <person name="Wolfner M.F."/>
            <person name="Wong A."/>
            <person name="Wong G.K."/>
            <person name="Wu C.I."/>
            <person name="Wu G."/>
            <person name="Yamamoto D."/>
            <person name="Yang H.P."/>
            <person name="Yang S.P."/>
            <person name="Yorke J.A."/>
            <person name="Yoshida K."/>
            <person name="Zdobnov E."/>
            <person name="Zhang P."/>
            <person name="Zhang Y."/>
            <person name="Zimin A.V."/>
            <person name="Baldwin J."/>
            <person name="Abdouelleil A."/>
            <person name="Abdulkadir J."/>
            <person name="Abebe A."/>
            <person name="Abera B."/>
            <person name="Abreu J."/>
            <person name="Acer S.C."/>
            <person name="Aftuck L."/>
            <person name="Alexander A."/>
            <person name="An P."/>
            <person name="Anderson E."/>
            <person name="Anderson S."/>
            <person name="Arachi H."/>
            <person name="Azer M."/>
            <person name="Bachantsang P."/>
            <person name="Barry A."/>
            <person name="Bayul T."/>
            <person name="Berlin A."/>
            <person name="Bessette D."/>
            <person name="Bloom T."/>
            <person name="Blye J."/>
            <person name="Boguslavskiy L."/>
            <person name="Bonnet C."/>
            <person name="Boukhgalter B."/>
            <person name="Bourzgui I."/>
            <person name="Brown A."/>
            <person name="Cahill P."/>
            <person name="Channer S."/>
            <person name="Cheshatsang Y."/>
            <person name="Chuda L."/>
            <person name="Citroen M."/>
            <person name="Collymore A."/>
            <person name="Cooke P."/>
            <person name="Costello M."/>
            <person name="D'Aco K."/>
            <person name="Daza R."/>
            <person name="De Haan G."/>
            <person name="DeGray S."/>
            <person name="DeMaso C."/>
            <person name="Dhargay N."/>
            <person name="Dooley K."/>
            <person name="Dooley E."/>
            <person name="Doricent M."/>
            <person name="Dorje P."/>
            <person name="Dorjee K."/>
            <person name="Dupes A."/>
            <person name="Elong R."/>
            <person name="Falk J."/>
            <person name="Farina A."/>
            <person name="Faro S."/>
            <person name="Ferguson D."/>
            <person name="Fisher S."/>
            <person name="Foley C.D."/>
            <person name="Franke A."/>
            <person name="Friedrich D."/>
            <person name="Gadbois L."/>
            <person name="Gearin G."/>
            <person name="Gearin C.R."/>
            <person name="Giannoukos G."/>
            <person name="Goode T."/>
            <person name="Graham J."/>
            <person name="Grandbois E."/>
            <person name="Grewal S."/>
            <person name="Gyaltsen K."/>
            <person name="Hafez N."/>
            <person name="Hagos B."/>
            <person name="Hall J."/>
            <person name="Henson C."/>
            <person name="Hollinger A."/>
            <person name="Honan T."/>
            <person name="Huard M.D."/>
            <person name="Hughes L."/>
            <person name="Hurhula B."/>
            <person name="Husby M.E."/>
            <person name="Kamat A."/>
            <person name="Kanga B."/>
            <person name="Kashin S."/>
            <person name="Khazanovich D."/>
            <person name="Kisner P."/>
            <person name="Lance K."/>
            <person name="Lara M."/>
            <person name="Lee W."/>
            <person name="Lennon N."/>
            <person name="Letendre F."/>
            <person name="LeVine R."/>
            <person name="Lipovsky A."/>
            <person name="Liu X."/>
            <person name="Liu J."/>
            <person name="Liu S."/>
            <person name="Lokyitsang T."/>
            <person name="Lokyitsang Y."/>
            <person name="Lubonja R."/>
            <person name="Lui A."/>
            <person name="MacDonald P."/>
            <person name="Magnisalis V."/>
            <person name="Maru K."/>
            <person name="Matthews C."/>
            <person name="McCusker W."/>
            <person name="McDonough S."/>
            <person name="Mehta T."/>
            <person name="Meldrim J."/>
            <person name="Meneus L."/>
            <person name="Mihai O."/>
            <person name="Mihalev A."/>
            <person name="Mihova T."/>
            <person name="Mittelman R."/>
            <person name="Mlenga V."/>
            <person name="Montmayeur A."/>
            <person name="Mulrain L."/>
            <person name="Navidi A."/>
            <person name="Naylor J."/>
            <person name="Negash T."/>
            <person name="Nguyen T."/>
            <person name="Nguyen N."/>
            <person name="Nicol R."/>
            <person name="Norbu C."/>
            <person name="Norbu N."/>
            <person name="Novod N."/>
            <person name="O'Neill B."/>
            <person name="Osman S."/>
            <person name="Markiewicz E."/>
            <person name="Oyono O.L."/>
            <person name="Patti C."/>
            <person name="Phunkhang P."/>
            <person name="Pierre F."/>
            <person name="Priest M."/>
            <person name="Raghuraman S."/>
            <person name="Rege F."/>
            <person name="Reyes R."/>
            <person name="Rise C."/>
            <person name="Rogov P."/>
            <person name="Ross K."/>
            <person name="Ryan E."/>
            <person name="Settipalli S."/>
            <person name="Shea T."/>
            <person name="Sherpa N."/>
            <person name="Shi L."/>
            <person name="Shih D."/>
            <person name="Sparrow T."/>
            <person name="Spaulding J."/>
            <person name="Stalker J."/>
            <person name="Stange-Thomann N."/>
            <person name="Stavropoulos S."/>
            <person name="Stone C."/>
            <person name="Strader C."/>
            <person name="Tesfaye S."/>
            <person name="Thomson T."/>
            <person name="Thoulutsang Y."/>
            <person name="Thoulutsang D."/>
            <person name="Topham K."/>
            <person name="Topping I."/>
            <person name="Tsamla T."/>
            <person name="Vassiliev H."/>
            <person name="Vo A."/>
            <person name="Wangchuk T."/>
            <person name="Wangdi T."/>
            <person name="Weiand M."/>
            <person name="Wilkinson J."/>
            <person name="Wilson A."/>
            <person name="Yadav S."/>
            <person name="Young G."/>
            <person name="Yu Q."/>
            <person name="Zembek L."/>
            <person name="Zhong D."/>
            <person name="Zimmer A."/>
            <person name="Zwirko Z."/>
            <person name="Jaffe D.B."/>
            <person name="Alvarez P."/>
            <person name="Brockman W."/>
            <person name="Butler J."/>
            <person name="Chin C."/>
            <person name="Gnerre S."/>
            <person name="Grabherr M."/>
            <person name="Kleber M."/>
            <person name="Mauceli E."/>
            <person name="MacCallum I."/>
        </authorList>
    </citation>
    <scope>NUCLEOTIDE SEQUENCE [LARGE SCALE GENOMIC DNA]</scope>
    <source>
        <strain evidence="2">MSH-3 / Tucson 14011-0111.49</strain>
    </source>
</reference>